<dbReference type="EMBL" id="JAKKSL010000005">
    <property type="protein sequence ID" value="MCI2285476.1"/>
    <property type="molecule type" value="Genomic_DNA"/>
</dbReference>
<name>A0ABS9X7L0_9GAMM</name>
<dbReference type="Proteomes" id="UP001139646">
    <property type="component" value="Unassembled WGS sequence"/>
</dbReference>
<dbReference type="PANTHER" id="PTHR22916:SF3">
    <property type="entry name" value="UDP-GLCNAC:BETAGAL BETA-1,3-N-ACETYLGLUCOSAMINYLTRANSFERASE-LIKE PROTEIN 1"/>
    <property type="match status" value="1"/>
</dbReference>
<evidence type="ECO:0000313" key="4">
    <source>
        <dbReference type="Proteomes" id="UP001139646"/>
    </source>
</evidence>
<evidence type="ECO:0000259" key="2">
    <source>
        <dbReference type="Pfam" id="PF00535"/>
    </source>
</evidence>
<gene>
    <name evidence="3" type="ORF">L3081_21360</name>
</gene>
<dbReference type="SUPFAM" id="SSF53448">
    <property type="entry name" value="Nucleotide-diphospho-sugar transferases"/>
    <property type="match status" value="1"/>
</dbReference>
<dbReference type="CDD" id="cd00761">
    <property type="entry name" value="Glyco_tranf_GTA_type"/>
    <property type="match status" value="1"/>
</dbReference>
<comment type="caution">
    <text evidence="3">The sequence shown here is derived from an EMBL/GenBank/DDBJ whole genome shotgun (WGS) entry which is preliminary data.</text>
</comment>
<dbReference type="PANTHER" id="PTHR22916">
    <property type="entry name" value="GLYCOSYLTRANSFERASE"/>
    <property type="match status" value="1"/>
</dbReference>
<evidence type="ECO:0000313" key="3">
    <source>
        <dbReference type="EMBL" id="MCI2285476.1"/>
    </source>
</evidence>
<feature type="domain" description="Glycosyltransferase 2-like" evidence="2">
    <location>
        <begin position="8"/>
        <end position="143"/>
    </location>
</feature>
<proteinExistence type="predicted"/>
<accession>A0ABS9X7L0</accession>
<feature type="transmembrane region" description="Helical" evidence="1">
    <location>
        <begin position="252"/>
        <end position="271"/>
    </location>
</feature>
<dbReference type="InterPro" id="IPR001173">
    <property type="entry name" value="Glyco_trans_2-like"/>
</dbReference>
<dbReference type="InterPro" id="IPR029044">
    <property type="entry name" value="Nucleotide-diphossugar_trans"/>
</dbReference>
<keyword evidence="4" id="KW-1185">Reference proteome</keyword>
<dbReference type="RefSeq" id="WP_242288357.1">
    <property type="nucleotide sequence ID" value="NZ_JAKKSL010000005.1"/>
</dbReference>
<keyword evidence="1" id="KW-1133">Transmembrane helix</keyword>
<keyword evidence="1" id="KW-0812">Transmembrane</keyword>
<keyword evidence="1" id="KW-0472">Membrane</keyword>
<dbReference type="Gene3D" id="3.90.550.10">
    <property type="entry name" value="Spore Coat Polysaccharide Biosynthesis Protein SpsA, Chain A"/>
    <property type="match status" value="1"/>
</dbReference>
<protein>
    <submittedName>
        <fullName evidence="3">Glycosyltransferase</fullName>
    </submittedName>
</protein>
<reference evidence="3" key="1">
    <citation type="submission" date="2022-01" db="EMBL/GenBank/DDBJ databases">
        <title>Colwellia maritima, isolated from seawater.</title>
        <authorList>
            <person name="Kristyanto S."/>
            <person name="Jung J."/>
            <person name="Jeon C.O."/>
        </authorList>
    </citation>
    <scope>NUCLEOTIDE SEQUENCE</scope>
    <source>
        <strain evidence="3">MSW7</strain>
    </source>
</reference>
<organism evidence="3 4">
    <name type="scientific">Colwellia maritima</name>
    <dbReference type="NCBI Taxonomy" id="2912588"/>
    <lineage>
        <taxon>Bacteria</taxon>
        <taxon>Pseudomonadati</taxon>
        <taxon>Pseudomonadota</taxon>
        <taxon>Gammaproteobacteria</taxon>
        <taxon>Alteromonadales</taxon>
        <taxon>Colwelliaceae</taxon>
        <taxon>Colwellia</taxon>
    </lineage>
</organism>
<dbReference type="Pfam" id="PF00535">
    <property type="entry name" value="Glycos_transf_2"/>
    <property type="match status" value="1"/>
</dbReference>
<sequence>MNKKLIAIGIPTFKRPKGLKRLLDTLALQKCDFNLQVIVADNDSEYCEGLNLVNEIAKEFLFSIEAIVVSERGISSVRNALMKQAFENHKADMLAMVDDDETVEPKWIFSLVQTLETGNYDVVGGAVYPEFEFEPPCWTNGLNLYWRRIHDEGKVELISGSGNILISKSIWNNYPGQLFDVEFGLTGGEDKEYFTRLKKYGATFGFSPKAVSHEFIGGSRMTLAWAEERAYRIGSADIRIKLKLSDNRFSELAKALFTVSVCTALWLLLFGTKKREWIKFKLERQKGKLNGLIGKPPEVYKQTHGS</sequence>
<evidence type="ECO:0000256" key="1">
    <source>
        <dbReference type="SAM" id="Phobius"/>
    </source>
</evidence>